<dbReference type="PANTHER" id="PTHR47266">
    <property type="entry name" value="ENDONUCLEASE-RELATED"/>
    <property type="match status" value="1"/>
</dbReference>
<dbReference type="Proteomes" id="UP001162156">
    <property type="component" value="Unassembled WGS sequence"/>
</dbReference>
<organism evidence="1 2">
    <name type="scientific">Rhamnusium bicolor</name>
    <dbReference type="NCBI Taxonomy" id="1586634"/>
    <lineage>
        <taxon>Eukaryota</taxon>
        <taxon>Metazoa</taxon>
        <taxon>Ecdysozoa</taxon>
        <taxon>Arthropoda</taxon>
        <taxon>Hexapoda</taxon>
        <taxon>Insecta</taxon>
        <taxon>Pterygota</taxon>
        <taxon>Neoptera</taxon>
        <taxon>Endopterygota</taxon>
        <taxon>Coleoptera</taxon>
        <taxon>Polyphaga</taxon>
        <taxon>Cucujiformia</taxon>
        <taxon>Chrysomeloidea</taxon>
        <taxon>Cerambycidae</taxon>
        <taxon>Lepturinae</taxon>
        <taxon>Rhagiini</taxon>
        <taxon>Rhamnusium</taxon>
    </lineage>
</organism>
<dbReference type="InterPro" id="IPR052160">
    <property type="entry name" value="Gypsy_RT_Integrase-like"/>
</dbReference>
<dbReference type="AlphaFoldDB" id="A0AAV8WWX3"/>
<dbReference type="Gene3D" id="3.30.420.10">
    <property type="entry name" value="Ribonuclease H-like superfamily/Ribonuclease H"/>
    <property type="match status" value="1"/>
</dbReference>
<proteinExistence type="predicted"/>
<dbReference type="InterPro" id="IPR036397">
    <property type="entry name" value="RNaseH_sf"/>
</dbReference>
<gene>
    <name evidence="1" type="ORF">NQ314_016158</name>
</gene>
<dbReference type="GO" id="GO:0003676">
    <property type="term" value="F:nucleic acid binding"/>
    <property type="evidence" value="ECO:0007669"/>
    <property type="project" value="InterPro"/>
</dbReference>
<dbReference type="InterPro" id="IPR012337">
    <property type="entry name" value="RNaseH-like_sf"/>
</dbReference>
<dbReference type="EMBL" id="JANEYF010004502">
    <property type="protein sequence ID" value="KAJ8930988.1"/>
    <property type="molecule type" value="Genomic_DNA"/>
</dbReference>
<accession>A0AAV8WWX3</accession>
<evidence type="ECO:0000313" key="1">
    <source>
        <dbReference type="EMBL" id="KAJ8930988.1"/>
    </source>
</evidence>
<evidence type="ECO:0008006" key="3">
    <source>
        <dbReference type="Google" id="ProtNLM"/>
    </source>
</evidence>
<dbReference type="SUPFAM" id="SSF53098">
    <property type="entry name" value="Ribonuclease H-like"/>
    <property type="match status" value="1"/>
</dbReference>
<sequence length="139" mass="16368">MTVQPPVCRPWEVISTDLMGPFPRSTRGNQYILVVMDNFSKFSLVFPLRSATADVVSRKIEEDVFLVYDLEDIQDYSQEGKIKQEGFKKLFADVRQRLDKAAKKNERTYNLRRRCEEFLPNQLVWKKNFTLSDASKFYT</sequence>
<evidence type="ECO:0000313" key="2">
    <source>
        <dbReference type="Proteomes" id="UP001162156"/>
    </source>
</evidence>
<name>A0AAV8WWX3_9CUCU</name>
<comment type="caution">
    <text evidence="1">The sequence shown here is derived from an EMBL/GenBank/DDBJ whole genome shotgun (WGS) entry which is preliminary data.</text>
</comment>
<reference evidence="1" key="1">
    <citation type="journal article" date="2023" name="Insect Mol. Biol.">
        <title>Genome sequencing provides insights into the evolution of gene families encoding plant cell wall-degrading enzymes in longhorned beetles.</title>
        <authorList>
            <person name="Shin N.R."/>
            <person name="Okamura Y."/>
            <person name="Kirsch R."/>
            <person name="Pauchet Y."/>
        </authorList>
    </citation>
    <scope>NUCLEOTIDE SEQUENCE</scope>
    <source>
        <strain evidence="1">RBIC_L_NR</strain>
    </source>
</reference>
<keyword evidence="2" id="KW-1185">Reference proteome</keyword>
<protein>
    <recommendedName>
        <fullName evidence="3">Integrase catalytic domain-containing protein</fullName>
    </recommendedName>
</protein>
<feature type="non-terminal residue" evidence="1">
    <location>
        <position position="139"/>
    </location>
</feature>